<accession>A0A7V8MZK8</accession>
<proteinExistence type="predicted"/>
<dbReference type="GeneID" id="303194321"/>
<dbReference type="InterPro" id="IPR011889">
    <property type="entry name" value="Liste_lipo_26"/>
</dbReference>
<dbReference type="RefSeq" id="WP_180746046.1">
    <property type="nucleotide sequence ID" value="NZ_CBCRWQ010000001.1"/>
</dbReference>
<dbReference type="Gene3D" id="3.80.10.10">
    <property type="entry name" value="Ribonuclease Inhibitor"/>
    <property type="match status" value="1"/>
</dbReference>
<protein>
    <submittedName>
        <fullName evidence="1">BspA family leucine-rich repeat surface protein</fullName>
    </submittedName>
</protein>
<organism evidence="1 2">
    <name type="scientific">Pseudolactococcus laudensis</name>
    <dbReference type="NCBI Taxonomy" id="1494461"/>
    <lineage>
        <taxon>Bacteria</taxon>
        <taxon>Bacillati</taxon>
        <taxon>Bacillota</taxon>
        <taxon>Bacilli</taxon>
        <taxon>Lactobacillales</taxon>
        <taxon>Streptococcaceae</taxon>
        <taxon>Pseudolactococcus</taxon>
    </lineage>
</organism>
<name>A0A7V8MZK8_9LACT</name>
<dbReference type="InterPro" id="IPR032675">
    <property type="entry name" value="LRR_dom_sf"/>
</dbReference>
<evidence type="ECO:0000313" key="2">
    <source>
        <dbReference type="Proteomes" id="UP000530186"/>
    </source>
</evidence>
<comment type="caution">
    <text evidence="1">The sequence shown here is derived from an EMBL/GenBank/DDBJ whole genome shotgun (WGS) entry which is preliminary data.</text>
</comment>
<dbReference type="SUPFAM" id="SSF52058">
    <property type="entry name" value="L domain-like"/>
    <property type="match status" value="1"/>
</dbReference>
<dbReference type="NCBIfam" id="TIGR02167">
    <property type="entry name" value="Liste_lipo_26"/>
    <property type="match status" value="4"/>
</dbReference>
<dbReference type="AlphaFoldDB" id="A0A7V8MZK8"/>
<gene>
    <name evidence="1" type="ORF">HZR21_02220</name>
</gene>
<evidence type="ECO:0000313" key="1">
    <source>
        <dbReference type="EMBL" id="MBA0015970.1"/>
    </source>
</evidence>
<reference evidence="1 2" key="1">
    <citation type="submission" date="2020-07" db="EMBL/GenBank/DDBJ databases">
        <authorList>
            <person name="Hilgarth M."/>
            <person name="Werum V."/>
            <person name="Vogel R.F."/>
        </authorList>
    </citation>
    <scope>NUCLEOTIDE SEQUENCE [LARGE SCALE GENOMIC DNA]</scope>
    <source>
        <strain evidence="1 2">DSM 28961</strain>
    </source>
</reference>
<dbReference type="InterPro" id="IPR005046">
    <property type="entry name" value="DUF285"/>
</dbReference>
<sequence length="191" mass="20792">MTSLDLSGWNVSNVTTMASMFNGANKLQTLDTTGWNPEKVTTMNSMFYNATALNTITGTANWQTDAVTNLGYTFVGTALTNLDLSGWNTAAVTNMGYTFNNSPLVTIDLKGWTTASITANYAMECMFQNTSALTNLDMRTADFDKATTVYPNMFRGSNIGGTTMIVKDDAVINDLTVRLNLSPRPFNIITP</sequence>
<dbReference type="EMBL" id="JACBNY010000002">
    <property type="protein sequence ID" value="MBA0015970.1"/>
    <property type="molecule type" value="Genomic_DNA"/>
</dbReference>
<keyword evidence="2" id="KW-1185">Reference proteome</keyword>
<dbReference type="Pfam" id="PF03382">
    <property type="entry name" value="DUF285"/>
    <property type="match status" value="2"/>
</dbReference>
<dbReference type="Proteomes" id="UP000530186">
    <property type="component" value="Unassembled WGS sequence"/>
</dbReference>